<dbReference type="SUPFAM" id="SSF53335">
    <property type="entry name" value="S-adenosyl-L-methionine-dependent methyltransferases"/>
    <property type="match status" value="1"/>
</dbReference>
<proteinExistence type="predicted"/>
<evidence type="ECO:0008006" key="2">
    <source>
        <dbReference type="Google" id="ProtNLM"/>
    </source>
</evidence>
<dbReference type="InterPro" id="IPR029063">
    <property type="entry name" value="SAM-dependent_MTases_sf"/>
</dbReference>
<protein>
    <recommendedName>
        <fullName evidence="2">Methyltransferase</fullName>
    </recommendedName>
</protein>
<name>A0A6C0LWK7_9ZZZZ</name>
<dbReference type="EMBL" id="MN740570">
    <property type="protein sequence ID" value="QHU34415.1"/>
    <property type="molecule type" value="Genomic_DNA"/>
</dbReference>
<sequence length="188" mass="21649">MNEFWCEKGHFNLDQANFIADLVNKYNPENVLETGFCTGRSTSTVLVNTNNIKKMISIDIQFDRCEGQGIKYRKLLEDNFSNFTTIENSSHNVLNDTFFEKEFPNGIDWFTVDGDHSYRGCLQDLTNTINHINKNGIIIIDDYRSGPPNGCIIDDVTRACDDFSKKNQYLEKTEWNCKGKGFCIFKKP</sequence>
<dbReference type="Pfam" id="PF13578">
    <property type="entry name" value="Methyltransf_24"/>
    <property type="match status" value="1"/>
</dbReference>
<dbReference type="AlphaFoldDB" id="A0A6C0LWK7"/>
<accession>A0A6C0LWK7</accession>
<dbReference type="Gene3D" id="3.40.50.150">
    <property type="entry name" value="Vaccinia Virus protein VP39"/>
    <property type="match status" value="1"/>
</dbReference>
<evidence type="ECO:0000313" key="1">
    <source>
        <dbReference type="EMBL" id="QHU34415.1"/>
    </source>
</evidence>
<organism evidence="1">
    <name type="scientific">viral metagenome</name>
    <dbReference type="NCBI Taxonomy" id="1070528"/>
    <lineage>
        <taxon>unclassified sequences</taxon>
        <taxon>metagenomes</taxon>
        <taxon>organismal metagenomes</taxon>
    </lineage>
</organism>
<reference evidence="1" key="1">
    <citation type="journal article" date="2020" name="Nature">
        <title>Giant virus diversity and host interactions through global metagenomics.</title>
        <authorList>
            <person name="Schulz F."/>
            <person name="Roux S."/>
            <person name="Paez-Espino D."/>
            <person name="Jungbluth S."/>
            <person name="Walsh D.A."/>
            <person name="Denef V.J."/>
            <person name="McMahon K.D."/>
            <person name="Konstantinidis K.T."/>
            <person name="Eloe-Fadrosh E.A."/>
            <person name="Kyrpides N.C."/>
            <person name="Woyke T."/>
        </authorList>
    </citation>
    <scope>NUCLEOTIDE SEQUENCE</scope>
    <source>
        <strain evidence="1">GVMAG-S-1016713-123</strain>
    </source>
</reference>